<dbReference type="EMBL" id="MLAK01000734">
    <property type="protein sequence ID" value="OHT06158.1"/>
    <property type="molecule type" value="Genomic_DNA"/>
</dbReference>
<name>A0A1J4K904_9EUKA</name>
<protein>
    <submittedName>
        <fullName evidence="2">Mitotic apparatus protein</fullName>
    </submittedName>
</protein>
<dbReference type="RefSeq" id="XP_068359294.1">
    <property type="nucleotide sequence ID" value="XM_068504603.1"/>
</dbReference>
<evidence type="ECO:0000313" key="3">
    <source>
        <dbReference type="Proteomes" id="UP000179807"/>
    </source>
</evidence>
<accession>A0A1J4K904</accession>
<evidence type="ECO:0000313" key="2">
    <source>
        <dbReference type="EMBL" id="OHT06158.1"/>
    </source>
</evidence>
<dbReference type="OrthoDB" id="10265278at2759"/>
<feature type="compositionally biased region" description="Acidic residues" evidence="1">
    <location>
        <begin position="88"/>
        <end position="97"/>
    </location>
</feature>
<dbReference type="AlphaFoldDB" id="A0A1J4K904"/>
<dbReference type="Proteomes" id="UP000179807">
    <property type="component" value="Unassembled WGS sequence"/>
</dbReference>
<gene>
    <name evidence="2" type="ORF">TRFO_25848</name>
</gene>
<dbReference type="VEuPathDB" id="TrichDB:TRFO_25848"/>
<sequence length="159" mass="18270">MTTNNPDFERDESHQFKVGESVFVIDPNGFDLWKATIRSIEENKFSLHYPEFPDDDEIVEGTERLLERSRKNGRIFNEQEVRRSSAQENEEEDEVPSDSDSAEHNEYSDVEDAYAPDESGPGRKSGKKNKKGKNNKNNKKPVVKPRPEGARSSPRRKTD</sequence>
<organism evidence="2 3">
    <name type="scientific">Tritrichomonas foetus</name>
    <dbReference type="NCBI Taxonomy" id="1144522"/>
    <lineage>
        <taxon>Eukaryota</taxon>
        <taxon>Metamonada</taxon>
        <taxon>Parabasalia</taxon>
        <taxon>Tritrichomonadida</taxon>
        <taxon>Tritrichomonadidae</taxon>
        <taxon>Tritrichomonas</taxon>
    </lineage>
</organism>
<feature type="region of interest" description="Disordered" evidence="1">
    <location>
        <begin position="67"/>
        <end position="159"/>
    </location>
</feature>
<comment type="caution">
    <text evidence="2">The sequence shown here is derived from an EMBL/GenBank/DDBJ whole genome shotgun (WGS) entry which is preliminary data.</text>
</comment>
<reference evidence="2" key="1">
    <citation type="submission" date="2016-10" db="EMBL/GenBank/DDBJ databases">
        <authorList>
            <person name="Benchimol M."/>
            <person name="Almeida L.G."/>
            <person name="Vasconcelos A.T."/>
            <person name="Perreira-Neves A."/>
            <person name="Rosa I.A."/>
            <person name="Tasca T."/>
            <person name="Bogo M.R."/>
            <person name="de Souza W."/>
        </authorList>
    </citation>
    <scope>NUCLEOTIDE SEQUENCE [LARGE SCALE GENOMIC DNA]</scope>
    <source>
        <strain evidence="2">K</strain>
    </source>
</reference>
<evidence type="ECO:0000256" key="1">
    <source>
        <dbReference type="SAM" id="MobiDB-lite"/>
    </source>
</evidence>
<keyword evidence="3" id="KW-1185">Reference proteome</keyword>
<proteinExistence type="predicted"/>
<feature type="compositionally biased region" description="Basic residues" evidence="1">
    <location>
        <begin position="124"/>
        <end position="143"/>
    </location>
</feature>
<dbReference type="GeneID" id="94839307"/>